<comment type="caution">
    <text evidence="2">The sequence shown here is derived from an EMBL/GenBank/DDBJ whole genome shotgun (WGS) entry which is preliminary data.</text>
</comment>
<proteinExistence type="predicted"/>
<sequence>MSESDGISNHSGPASAAEPSMEEILASIRRILSEEEEAVQRAQVPDDELLLDASMRVRESDLSDTATEQPALEPETEPAPVAEHFATDPALHIQPMQKDEEELAPITIMPDPESVTQTLDVHFPLLAETGGAMAADQEKDVNMEEQVQRPEGLVGEQAVSEISNSIGALVRSVSVERAASVGRAGITIEDIVREEVKPVLKAWLDTHLPSLVERMVRAEINRVMDRAQD</sequence>
<dbReference type="STRING" id="1120923.SAMN02746095_00747"/>
<evidence type="ECO:0000256" key="1">
    <source>
        <dbReference type="SAM" id="MobiDB-lite"/>
    </source>
</evidence>
<protein>
    <recommendedName>
        <fullName evidence="4">DUF2497 domain-containing protein</fullName>
    </recommendedName>
</protein>
<dbReference type="EMBL" id="BANC01000054">
    <property type="protein sequence ID" value="GAN80659.1"/>
    <property type="molecule type" value="Genomic_DNA"/>
</dbReference>
<evidence type="ECO:0000313" key="2">
    <source>
        <dbReference type="EMBL" id="GAN80659.1"/>
    </source>
</evidence>
<name>A0A0D6PIM4_9PROT</name>
<dbReference type="Pfam" id="PF10691">
    <property type="entry name" value="DUF2497"/>
    <property type="match status" value="1"/>
</dbReference>
<feature type="region of interest" description="Disordered" evidence="1">
    <location>
        <begin position="38"/>
        <end position="79"/>
    </location>
</feature>
<accession>A0A0D6PIM4</accession>
<dbReference type="Proteomes" id="UP000032668">
    <property type="component" value="Unassembled WGS sequence"/>
</dbReference>
<feature type="compositionally biased region" description="Polar residues" evidence="1">
    <location>
        <begin position="1"/>
        <end position="12"/>
    </location>
</feature>
<keyword evidence="3" id="KW-1185">Reference proteome</keyword>
<dbReference type="OrthoDB" id="7189469at2"/>
<reference evidence="2 3" key="1">
    <citation type="submission" date="2012-11" db="EMBL/GenBank/DDBJ databases">
        <title>Whole genome sequence of Acidocella aminolytica 101 = DSM 11237.</title>
        <authorList>
            <person name="Azuma Y."/>
            <person name="Higashiura N."/>
            <person name="Hirakawa H."/>
            <person name="Matsushita K."/>
        </authorList>
    </citation>
    <scope>NUCLEOTIDE SEQUENCE [LARGE SCALE GENOMIC DNA]</scope>
    <source>
        <strain evidence="3">101 / DSM 11237</strain>
    </source>
</reference>
<feature type="region of interest" description="Disordered" evidence="1">
    <location>
        <begin position="1"/>
        <end position="21"/>
    </location>
</feature>
<evidence type="ECO:0000313" key="3">
    <source>
        <dbReference type="Proteomes" id="UP000032668"/>
    </source>
</evidence>
<dbReference type="RefSeq" id="WP_048879065.1">
    <property type="nucleotide sequence ID" value="NZ_BANC01000054.1"/>
</dbReference>
<gene>
    <name evidence="2" type="ORF">Aam_055_039</name>
</gene>
<evidence type="ECO:0008006" key="4">
    <source>
        <dbReference type="Google" id="ProtNLM"/>
    </source>
</evidence>
<dbReference type="AlphaFoldDB" id="A0A0D6PIM4"/>
<organism evidence="2 3">
    <name type="scientific">Acidocella aminolytica 101 = DSM 11237</name>
    <dbReference type="NCBI Taxonomy" id="1120923"/>
    <lineage>
        <taxon>Bacteria</taxon>
        <taxon>Pseudomonadati</taxon>
        <taxon>Pseudomonadota</taxon>
        <taxon>Alphaproteobacteria</taxon>
        <taxon>Acetobacterales</taxon>
        <taxon>Acidocellaceae</taxon>
        <taxon>Acidocella</taxon>
    </lineage>
</organism>
<dbReference type="InterPro" id="IPR019632">
    <property type="entry name" value="DUF2497"/>
</dbReference>